<dbReference type="AlphaFoldDB" id="A0A2V1H5G8"/>
<reference evidence="1 2" key="1">
    <citation type="submission" date="2018-04" db="EMBL/GenBank/DDBJ databases">
        <title>Thalassorhabdus spongiae gen. nov., sp. nov., isolated from a marine sponge in South-West Iceland.</title>
        <authorList>
            <person name="Knobloch S."/>
            <person name="Daussin A."/>
            <person name="Johannsson R."/>
            <person name="Marteinsson V.T."/>
        </authorList>
    </citation>
    <scope>NUCLEOTIDE SEQUENCE [LARGE SCALE GENOMIC DNA]</scope>
    <source>
        <strain evidence="1 2">Hp12</strain>
    </source>
</reference>
<name>A0A2V1H5G8_9GAMM</name>
<comment type="caution">
    <text evidence="1">The sequence shown here is derived from an EMBL/GenBank/DDBJ whole genome shotgun (WGS) entry which is preliminary data.</text>
</comment>
<gene>
    <name evidence="1" type="ORF">DC094_05715</name>
</gene>
<evidence type="ECO:0000313" key="2">
    <source>
        <dbReference type="Proteomes" id="UP000244906"/>
    </source>
</evidence>
<protein>
    <submittedName>
        <fullName evidence="1">Uncharacterized protein</fullName>
    </submittedName>
</protein>
<proteinExistence type="predicted"/>
<keyword evidence="2" id="KW-1185">Reference proteome</keyword>
<accession>A0A2V1H5G8</accession>
<sequence length="72" mass="7904">MQLLTAYCYSLPSNIAPNLLIALAEPTLIMVKTAKAVKIEQIQQNDMGVEWCKRSICFERSVKVISVGSCGS</sequence>
<dbReference type="Proteomes" id="UP000244906">
    <property type="component" value="Unassembled WGS sequence"/>
</dbReference>
<evidence type="ECO:0000313" key="1">
    <source>
        <dbReference type="EMBL" id="PVZ72498.1"/>
    </source>
</evidence>
<organism evidence="1 2">
    <name type="scientific">Pelagibaculum spongiae</name>
    <dbReference type="NCBI Taxonomy" id="2080658"/>
    <lineage>
        <taxon>Bacteria</taxon>
        <taxon>Pseudomonadati</taxon>
        <taxon>Pseudomonadota</taxon>
        <taxon>Gammaproteobacteria</taxon>
        <taxon>Oceanospirillales</taxon>
        <taxon>Pelagibaculum</taxon>
    </lineage>
</organism>
<dbReference type="RefSeq" id="WP_116686084.1">
    <property type="nucleotide sequence ID" value="NZ_CAWNYD010000001.1"/>
</dbReference>
<dbReference type="EMBL" id="QDDL01000001">
    <property type="protein sequence ID" value="PVZ72498.1"/>
    <property type="molecule type" value="Genomic_DNA"/>
</dbReference>